<gene>
    <name evidence="3" type="ORF">QO011_005007</name>
</gene>
<dbReference type="Pfam" id="PF13531">
    <property type="entry name" value="SBP_bac_11"/>
    <property type="match status" value="1"/>
</dbReference>
<accession>A0ABU0JCG7</accession>
<protein>
    <submittedName>
        <fullName evidence="3">Iron(III) transport system substrate-binding protein</fullName>
    </submittedName>
</protein>
<proteinExistence type="predicted"/>
<evidence type="ECO:0000256" key="2">
    <source>
        <dbReference type="SAM" id="SignalP"/>
    </source>
</evidence>
<evidence type="ECO:0000256" key="1">
    <source>
        <dbReference type="ARBA" id="ARBA00022729"/>
    </source>
</evidence>
<organism evidence="3 4">
    <name type="scientific">Labrys wisconsinensis</name>
    <dbReference type="NCBI Taxonomy" id="425677"/>
    <lineage>
        <taxon>Bacteria</taxon>
        <taxon>Pseudomonadati</taxon>
        <taxon>Pseudomonadota</taxon>
        <taxon>Alphaproteobacteria</taxon>
        <taxon>Hyphomicrobiales</taxon>
        <taxon>Xanthobacteraceae</taxon>
        <taxon>Labrys</taxon>
    </lineage>
</organism>
<feature type="signal peptide" evidence="2">
    <location>
        <begin position="1"/>
        <end position="27"/>
    </location>
</feature>
<dbReference type="PANTHER" id="PTHR30006:SF25">
    <property type="entry name" value="PHOSPHOGLYCERATE TRANSPORT REGULATORY PROTEIN PGTC"/>
    <property type="match status" value="1"/>
</dbReference>
<feature type="chain" id="PRO_5045802869" evidence="2">
    <location>
        <begin position="28"/>
        <end position="360"/>
    </location>
</feature>
<name>A0ABU0JCG7_9HYPH</name>
<dbReference type="Proteomes" id="UP001242480">
    <property type="component" value="Unassembled WGS sequence"/>
</dbReference>
<dbReference type="SUPFAM" id="SSF53850">
    <property type="entry name" value="Periplasmic binding protein-like II"/>
    <property type="match status" value="1"/>
</dbReference>
<comment type="caution">
    <text evidence="3">The sequence shown here is derived from an EMBL/GenBank/DDBJ whole genome shotgun (WGS) entry which is preliminary data.</text>
</comment>
<keyword evidence="1 2" id="KW-0732">Signal</keyword>
<sequence length="360" mass="38812">MTIARPIRRALVLALVAAGLAAAPARAESVSFPARGAQTQRLIIHAATDVAAMTPLIRDFQATRPGIAVDYDDLPDNALFEAMRRACDSGRAPADIVISAAVDHVVKLANDGCARPRAAGPAPRLPAWAQWRDEVFGFAFEPAVIVYNRTLVPPEDVPHDRPHLIELLRAKPQAYDGRIGTTDIERSEAGYLLAFFDAQESSSFGRLLERIGRANEVLSCCTDELLSAIESGKVLIGYNLTGSAAYRRLRAGAPIGIVLPRDYTLMLSRAAMIPVGAPDAEAGQAFLDYLLSERGQAVAAEQSFFFAVDRPPPPGVDAPGLEESSSRYRPIPVGPSLLAALDQARRKRFLADWRAAIDGH</sequence>
<dbReference type="PANTHER" id="PTHR30006">
    <property type="entry name" value="THIAMINE-BINDING PERIPLASMIC PROTEIN-RELATED"/>
    <property type="match status" value="1"/>
</dbReference>
<evidence type="ECO:0000313" key="3">
    <source>
        <dbReference type="EMBL" id="MDQ0471980.1"/>
    </source>
</evidence>
<evidence type="ECO:0000313" key="4">
    <source>
        <dbReference type="Proteomes" id="UP001242480"/>
    </source>
</evidence>
<keyword evidence="4" id="KW-1185">Reference proteome</keyword>
<dbReference type="Gene3D" id="3.40.190.10">
    <property type="entry name" value="Periplasmic binding protein-like II"/>
    <property type="match status" value="2"/>
</dbReference>
<dbReference type="EMBL" id="JAUSVX010000010">
    <property type="protein sequence ID" value="MDQ0471980.1"/>
    <property type="molecule type" value="Genomic_DNA"/>
</dbReference>
<reference evidence="3 4" key="1">
    <citation type="submission" date="2023-07" db="EMBL/GenBank/DDBJ databases">
        <title>Genomic Encyclopedia of Type Strains, Phase IV (KMG-IV): sequencing the most valuable type-strain genomes for metagenomic binning, comparative biology and taxonomic classification.</title>
        <authorList>
            <person name="Goeker M."/>
        </authorList>
    </citation>
    <scope>NUCLEOTIDE SEQUENCE [LARGE SCALE GENOMIC DNA]</scope>
    <source>
        <strain evidence="3 4">DSM 19619</strain>
    </source>
</reference>
<dbReference type="RefSeq" id="WP_307278007.1">
    <property type="nucleotide sequence ID" value="NZ_JAUSVX010000010.1"/>
</dbReference>